<keyword evidence="2" id="KW-0808">Transferase</keyword>
<dbReference type="Proteomes" id="UP001595629">
    <property type="component" value="Unassembled WGS sequence"/>
</dbReference>
<accession>A0ABV7TLT4</accession>
<gene>
    <name evidence="2" type="ORF">ACFORG_22375</name>
</gene>
<dbReference type="EC" id="2.4.-.-" evidence="2"/>
<protein>
    <submittedName>
        <fullName evidence="2">Polysaccharide pyruvyl transferase family protein</fullName>
        <ecNumber evidence="2">2.4.-.-</ecNumber>
    </submittedName>
</protein>
<evidence type="ECO:0000259" key="1">
    <source>
        <dbReference type="Pfam" id="PF04230"/>
    </source>
</evidence>
<comment type="caution">
    <text evidence="2">The sequence shown here is derived from an EMBL/GenBank/DDBJ whole genome shotgun (WGS) entry which is preliminary data.</text>
</comment>
<keyword evidence="2" id="KW-0328">Glycosyltransferase</keyword>
<dbReference type="GO" id="GO:0016757">
    <property type="term" value="F:glycosyltransferase activity"/>
    <property type="evidence" value="ECO:0007669"/>
    <property type="project" value="UniProtKB-KW"/>
</dbReference>
<evidence type="ECO:0000313" key="2">
    <source>
        <dbReference type="EMBL" id="MFC3616499.1"/>
    </source>
</evidence>
<sequence length="278" mass="30272">MQIAPDHNAPLRLFWWKGVPNFGDALSALVVESVSGREVVHSGPMSCDLLAIGSLIQVMRRKYQEAPKDGHRPVIWGAGLLHSVPRDFLKFVDVALVRGPVTAALLGLQPRLFGDPGLLADKVIGPLPERQDRVVLVPHHSMIDDPALSLLIQSEPAIELVDPRGDALDVCRRIASARHVIAASLHGLIVADACGVPSTWLAPGEQALLKYHDYAASIARSMVNPLLIEDVPDLLRNLRDGDTIAHAEGIARAREDLLSTFPAHFRAFDQTPRDRAQA</sequence>
<dbReference type="EMBL" id="JBHRXI010000049">
    <property type="protein sequence ID" value="MFC3616499.1"/>
    <property type="molecule type" value="Genomic_DNA"/>
</dbReference>
<organism evidence="2 3">
    <name type="scientific">Lutimaribacter marinistellae</name>
    <dbReference type="NCBI Taxonomy" id="1820329"/>
    <lineage>
        <taxon>Bacteria</taxon>
        <taxon>Pseudomonadati</taxon>
        <taxon>Pseudomonadota</taxon>
        <taxon>Alphaproteobacteria</taxon>
        <taxon>Rhodobacterales</taxon>
        <taxon>Roseobacteraceae</taxon>
        <taxon>Lutimaribacter</taxon>
    </lineage>
</organism>
<name>A0ABV7TLT4_9RHOB</name>
<feature type="domain" description="Polysaccharide pyruvyl transferase" evidence="1">
    <location>
        <begin position="46"/>
        <end position="203"/>
    </location>
</feature>
<dbReference type="RefSeq" id="WP_386737810.1">
    <property type="nucleotide sequence ID" value="NZ_JBHRXI010000049.1"/>
</dbReference>
<evidence type="ECO:0000313" key="3">
    <source>
        <dbReference type="Proteomes" id="UP001595629"/>
    </source>
</evidence>
<dbReference type="Pfam" id="PF04230">
    <property type="entry name" value="PS_pyruv_trans"/>
    <property type="match status" value="1"/>
</dbReference>
<dbReference type="InterPro" id="IPR007345">
    <property type="entry name" value="Polysacch_pyruvyl_Trfase"/>
</dbReference>
<proteinExistence type="predicted"/>
<reference evidence="3" key="1">
    <citation type="journal article" date="2019" name="Int. J. Syst. Evol. Microbiol.">
        <title>The Global Catalogue of Microorganisms (GCM) 10K type strain sequencing project: providing services to taxonomists for standard genome sequencing and annotation.</title>
        <authorList>
            <consortium name="The Broad Institute Genomics Platform"/>
            <consortium name="The Broad Institute Genome Sequencing Center for Infectious Disease"/>
            <person name="Wu L."/>
            <person name="Ma J."/>
        </authorList>
    </citation>
    <scope>NUCLEOTIDE SEQUENCE [LARGE SCALE GENOMIC DNA]</scope>
    <source>
        <strain evidence="3">KCTC 42911</strain>
    </source>
</reference>
<keyword evidence="3" id="KW-1185">Reference proteome</keyword>